<proteinExistence type="predicted"/>
<dbReference type="InterPro" id="IPR038765">
    <property type="entry name" value="Papain-like_cys_pep_sf"/>
</dbReference>
<evidence type="ECO:0000313" key="3">
    <source>
        <dbReference type="EMBL" id="SEP56846.1"/>
    </source>
</evidence>
<dbReference type="InterPro" id="IPR021878">
    <property type="entry name" value="TgpA_N"/>
</dbReference>
<dbReference type="Proteomes" id="UP000199496">
    <property type="component" value="Unassembled WGS sequence"/>
</dbReference>
<keyword evidence="1" id="KW-0812">Transmembrane</keyword>
<dbReference type="AlphaFoldDB" id="A0A1H8YXN4"/>
<dbReference type="InterPro" id="IPR025403">
    <property type="entry name" value="TgpA-like_C"/>
</dbReference>
<reference evidence="3 4" key="1">
    <citation type="submission" date="2016-10" db="EMBL/GenBank/DDBJ databases">
        <authorList>
            <person name="de Groot N.N."/>
        </authorList>
    </citation>
    <scope>NUCLEOTIDE SEQUENCE [LARGE SCALE GENOMIC DNA]</scope>
    <source>
        <strain evidence="3 4">B7-7</strain>
    </source>
</reference>
<dbReference type="Pfam" id="PF11992">
    <property type="entry name" value="TgpA_N"/>
    <property type="match status" value="1"/>
</dbReference>
<dbReference type="EMBL" id="FOFO01000001">
    <property type="protein sequence ID" value="SEP56846.1"/>
    <property type="molecule type" value="Genomic_DNA"/>
</dbReference>
<evidence type="ECO:0000259" key="2">
    <source>
        <dbReference type="SMART" id="SM00460"/>
    </source>
</evidence>
<feature type="transmembrane region" description="Helical" evidence="1">
    <location>
        <begin position="553"/>
        <end position="577"/>
    </location>
</feature>
<feature type="transmembrane region" description="Helical" evidence="1">
    <location>
        <begin position="112"/>
        <end position="130"/>
    </location>
</feature>
<dbReference type="OrthoDB" id="9804872at2"/>
<dbReference type="STRING" id="867345.SAMN05421693_10147"/>
<organism evidence="3 4">
    <name type="scientific">Ectothiorhodospira magna</name>
    <dbReference type="NCBI Taxonomy" id="867345"/>
    <lineage>
        <taxon>Bacteria</taxon>
        <taxon>Pseudomonadati</taxon>
        <taxon>Pseudomonadota</taxon>
        <taxon>Gammaproteobacteria</taxon>
        <taxon>Chromatiales</taxon>
        <taxon>Ectothiorhodospiraceae</taxon>
        <taxon>Ectothiorhodospira</taxon>
    </lineage>
</organism>
<feature type="transmembrane region" description="Helical" evidence="1">
    <location>
        <begin position="136"/>
        <end position="154"/>
    </location>
</feature>
<feature type="transmembrane region" description="Helical" evidence="1">
    <location>
        <begin position="166"/>
        <end position="188"/>
    </location>
</feature>
<keyword evidence="4" id="KW-1185">Reference proteome</keyword>
<dbReference type="Gene3D" id="3.10.620.30">
    <property type="match status" value="1"/>
</dbReference>
<sequence length="662" mass="74061">MAPLPRTLENTLPERSHALLWVIAAIGVAMAPHLFNQPLWVVLITALALIWRGGVHLGRLPMPSRWILVLLTVLMTGLVLGRYGTLFGRDAGVALLVLMTGLKLLETRTYRDAMVGVFLGYFVIITNFFYSQEIPVALYMLVAVFATTAALVRLNAGEGVQPARESFGLAGLMLGQAVPVMIILFLLFPRLPGPLWGAPQDSTAGVTGLSDSMSPGAISELLQSDAPAFRVSFVHDPPPPAERYWRGPVFWQFDGSTWRRGRDMGTTAPPLILEPTNLVTHTINLEPHQQRWLLALDVPVSVPPDARMTEDQYLVAGQPVRRLIQYTVDALPDGVLEPELTPERRQQALALPDQAAPRTQAMARKWRDQKDDDDVLIQAVLDHFHQEAFFYTLSPPPMSREPVDQFLFEARAGFCEHYASAFVVLMRAAGIPARVVTGYQGGEYNRLGNYLLVRQSDAHAWAEVWLEGRGWVRVDPTAAVAPERIESGIRTALAGDQAAPDFIRRGPGWGMARLQWALWRDSIDYYWSGWVLAFGPERQEELLERLGLGRLDWRGMVTLMVVLVGTVVLVFTAAFLWRNRPPKADPLAAIYGHFCRRLARVGLIRAPHEPPLDFGRRIARERPDLAEPVLDFIQAYVALRYGPAPDLTQYRQLQGRLRRIKP</sequence>
<dbReference type="PANTHER" id="PTHR42736:SF1">
    <property type="entry name" value="PROTEIN-GLUTAMINE GAMMA-GLUTAMYLTRANSFERASE"/>
    <property type="match status" value="1"/>
</dbReference>
<dbReference type="InterPro" id="IPR002931">
    <property type="entry name" value="Transglutaminase-like"/>
</dbReference>
<dbReference type="SMART" id="SM00460">
    <property type="entry name" value="TGc"/>
    <property type="match status" value="1"/>
</dbReference>
<feature type="domain" description="Transglutaminase-like" evidence="2">
    <location>
        <begin position="407"/>
        <end position="478"/>
    </location>
</feature>
<dbReference type="PANTHER" id="PTHR42736">
    <property type="entry name" value="PROTEIN-GLUTAMINE GAMMA-GLUTAMYLTRANSFERASE"/>
    <property type="match status" value="1"/>
</dbReference>
<feature type="transmembrane region" description="Helical" evidence="1">
    <location>
        <begin position="63"/>
        <end position="80"/>
    </location>
</feature>
<keyword evidence="1" id="KW-1133">Transmembrane helix</keyword>
<keyword evidence="1" id="KW-0472">Membrane</keyword>
<dbReference type="RefSeq" id="WP_090202287.1">
    <property type="nucleotide sequence ID" value="NZ_FOFO01000001.1"/>
</dbReference>
<dbReference type="InterPro" id="IPR052901">
    <property type="entry name" value="Bact_TGase-like"/>
</dbReference>
<dbReference type="Pfam" id="PF13559">
    <property type="entry name" value="DUF4129"/>
    <property type="match status" value="1"/>
</dbReference>
<evidence type="ECO:0000313" key="4">
    <source>
        <dbReference type="Proteomes" id="UP000199496"/>
    </source>
</evidence>
<dbReference type="SUPFAM" id="SSF54001">
    <property type="entry name" value="Cysteine proteinases"/>
    <property type="match status" value="1"/>
</dbReference>
<gene>
    <name evidence="3" type="ORF">SAMN05421693_10147</name>
</gene>
<feature type="transmembrane region" description="Helical" evidence="1">
    <location>
        <begin position="20"/>
        <end position="51"/>
    </location>
</feature>
<protein>
    <recommendedName>
        <fullName evidence="2">Transglutaminase-like domain-containing protein</fullName>
    </recommendedName>
</protein>
<name>A0A1H8YXN4_9GAMM</name>
<evidence type="ECO:0000256" key="1">
    <source>
        <dbReference type="SAM" id="Phobius"/>
    </source>
</evidence>
<accession>A0A1H8YXN4</accession>
<dbReference type="Pfam" id="PF01841">
    <property type="entry name" value="Transglut_core"/>
    <property type="match status" value="1"/>
</dbReference>